<evidence type="ECO:0000313" key="3">
    <source>
        <dbReference type="Proteomes" id="UP000001027"/>
    </source>
</evidence>
<feature type="chain" id="PRO_5002614964" evidence="1">
    <location>
        <begin position="20"/>
        <end position="142"/>
    </location>
</feature>
<evidence type="ECO:0000313" key="2">
    <source>
        <dbReference type="EMBL" id="CAE35613.1"/>
    </source>
</evidence>
<keyword evidence="1" id="KW-0732">Signal</keyword>
<accession>A0A0H3M0Z9</accession>
<dbReference type="HOGENOM" id="CLU_1812067_0_0_4"/>
<protein>
    <submittedName>
        <fullName evidence="2">Phage-related exported protein</fullName>
    </submittedName>
</protein>
<gene>
    <name evidence="2" type="ordered locus">BB3640</name>
</gene>
<dbReference type="EMBL" id="BX640448">
    <property type="protein sequence ID" value="CAE35613.1"/>
    <property type="molecule type" value="Genomic_DNA"/>
</dbReference>
<dbReference type="Proteomes" id="UP000001027">
    <property type="component" value="Chromosome"/>
</dbReference>
<proteinExistence type="predicted"/>
<name>A0A0H3M0Z9_BORBR</name>
<organism evidence="2 3">
    <name type="scientific">Bordetella bronchiseptica (strain ATCC BAA-588 / NCTC 13252 / RB50)</name>
    <name type="common">Alcaligenes bronchisepticus</name>
    <dbReference type="NCBI Taxonomy" id="257310"/>
    <lineage>
        <taxon>Bacteria</taxon>
        <taxon>Pseudomonadati</taxon>
        <taxon>Pseudomonadota</taxon>
        <taxon>Betaproteobacteria</taxon>
        <taxon>Burkholderiales</taxon>
        <taxon>Alcaligenaceae</taxon>
        <taxon>Bordetella</taxon>
    </lineage>
</organism>
<sequence length="142" mass="15043">MCKPHLIAAFFAISSLSFAAQASDSLAVKLASIDEGRQMDPGSLSVQRANAALAEATKACGGMDARKIVDQVALVSNSLQDRGIYSRPVDILEGLKAIVYDGTDERTCSKVLSMYASVRLTMNHSSAVVGIRTLYNTATASQ</sequence>
<feature type="signal peptide" evidence="1">
    <location>
        <begin position="1"/>
        <end position="19"/>
    </location>
</feature>
<reference evidence="2 3" key="1">
    <citation type="journal article" date="2003" name="Nat. Genet.">
        <title>Comparative analysis of the genome sequences of Bordetella pertussis, Bordetella parapertussis and Bordetella bronchiseptica.</title>
        <authorList>
            <person name="Parkhill J."/>
            <person name="Sebaihia M."/>
            <person name="Preston A."/>
            <person name="Murphy L.D."/>
            <person name="Thomson N.R."/>
            <person name="Harris D.E."/>
            <person name="Holden M.T.G."/>
            <person name="Churcher C.M."/>
            <person name="Bentley S.D."/>
            <person name="Mungall K.L."/>
            <person name="Cerdeno-Tarraga A.-M."/>
            <person name="Temple L."/>
            <person name="James K.D."/>
            <person name="Harris B."/>
            <person name="Quail M.A."/>
            <person name="Achtman M."/>
            <person name="Atkin R."/>
            <person name="Baker S."/>
            <person name="Basham D."/>
            <person name="Bason N."/>
            <person name="Cherevach I."/>
            <person name="Chillingworth T."/>
            <person name="Collins M."/>
            <person name="Cronin A."/>
            <person name="Davis P."/>
            <person name="Doggett J."/>
            <person name="Feltwell T."/>
            <person name="Goble A."/>
            <person name="Hamlin N."/>
            <person name="Hauser H."/>
            <person name="Holroyd S."/>
            <person name="Jagels K."/>
            <person name="Leather S."/>
            <person name="Moule S."/>
            <person name="Norberczak H."/>
            <person name="O'Neil S."/>
            <person name="Ormond D."/>
            <person name="Price C."/>
            <person name="Rabbinowitsch E."/>
            <person name="Rutter S."/>
            <person name="Sanders M."/>
            <person name="Saunders D."/>
            <person name="Seeger K."/>
            <person name="Sharp S."/>
            <person name="Simmonds M."/>
            <person name="Skelton J."/>
            <person name="Squares R."/>
            <person name="Squares S."/>
            <person name="Stevens K."/>
            <person name="Unwin L."/>
            <person name="Whitehead S."/>
            <person name="Barrell B.G."/>
            <person name="Maskell D.J."/>
        </authorList>
    </citation>
    <scope>NUCLEOTIDE SEQUENCE [LARGE SCALE GENOMIC DNA]</scope>
    <source>
        <strain evidence="2 3">ATCC BAA-588 / NCTC 13252 / RB50</strain>
    </source>
</reference>
<dbReference type="KEGG" id="bbr:BB3640"/>
<evidence type="ECO:0000256" key="1">
    <source>
        <dbReference type="SAM" id="SignalP"/>
    </source>
</evidence>
<dbReference type="AlphaFoldDB" id="A0A0H3M0Z9"/>